<dbReference type="PANTHER" id="PTHR10269">
    <property type="entry name" value="GDNF RECEPTOR ALPHA"/>
    <property type="match status" value="1"/>
</dbReference>
<keyword evidence="8" id="KW-0325">Glycoprotein</keyword>
<dbReference type="Pfam" id="PF02351">
    <property type="entry name" value="GDNF"/>
    <property type="match status" value="3"/>
</dbReference>
<organism evidence="13 14">
    <name type="scientific">Denticeps clupeoides</name>
    <name type="common">denticle herring</name>
    <dbReference type="NCBI Taxonomy" id="299321"/>
    <lineage>
        <taxon>Eukaryota</taxon>
        <taxon>Metazoa</taxon>
        <taxon>Chordata</taxon>
        <taxon>Craniata</taxon>
        <taxon>Vertebrata</taxon>
        <taxon>Euteleostomi</taxon>
        <taxon>Actinopterygii</taxon>
        <taxon>Neopterygii</taxon>
        <taxon>Teleostei</taxon>
        <taxon>Clupei</taxon>
        <taxon>Clupeiformes</taxon>
        <taxon>Denticipitoidei</taxon>
        <taxon>Denticipitidae</taxon>
        <taxon>Denticeps</taxon>
    </lineage>
</organism>
<feature type="domain" description="GDNF/GAS1" evidence="12">
    <location>
        <begin position="36"/>
        <end position="112"/>
    </location>
</feature>
<dbReference type="PRINTS" id="PR01316">
    <property type="entry name" value="GDNFRECEPTOR"/>
</dbReference>
<dbReference type="GeneID" id="114800104"/>
<reference evidence="13" key="3">
    <citation type="submission" date="2025-09" db="UniProtKB">
        <authorList>
            <consortium name="Ensembl"/>
        </authorList>
    </citation>
    <scope>IDENTIFICATION</scope>
</reference>
<keyword evidence="11" id="KW-1015">Disulfide bond</keyword>
<keyword evidence="4" id="KW-0336">GPI-anchor</keyword>
<accession>A0AAY4DA36</accession>
<evidence type="ECO:0000256" key="9">
    <source>
        <dbReference type="ARBA" id="ARBA00023288"/>
    </source>
</evidence>
<evidence type="ECO:0000256" key="5">
    <source>
        <dbReference type="ARBA" id="ARBA00022729"/>
    </source>
</evidence>
<keyword evidence="9" id="KW-0449">Lipoprotein</keyword>
<dbReference type="Gene3D" id="1.10.220.110">
    <property type="entry name" value="GDNF binding domain"/>
    <property type="match status" value="1"/>
</dbReference>
<dbReference type="InterPro" id="IPR016017">
    <property type="entry name" value="GDNF/GAS1"/>
</dbReference>
<dbReference type="GO" id="GO:0007169">
    <property type="term" value="P:cell surface receptor protein tyrosine kinase signaling pathway"/>
    <property type="evidence" value="ECO:0007669"/>
    <property type="project" value="UniProtKB-ARBA"/>
</dbReference>
<proteinExistence type="inferred from homology"/>
<feature type="domain" description="GDNF/GAS1" evidence="12">
    <location>
        <begin position="251"/>
        <end position="347"/>
    </location>
</feature>
<evidence type="ECO:0000256" key="3">
    <source>
        <dbReference type="ARBA" id="ARBA00022475"/>
    </source>
</evidence>
<reference evidence="13" key="2">
    <citation type="submission" date="2025-08" db="UniProtKB">
        <authorList>
            <consortium name="Ensembl"/>
        </authorList>
    </citation>
    <scope>IDENTIFICATION</scope>
</reference>
<evidence type="ECO:0000256" key="4">
    <source>
        <dbReference type="ARBA" id="ARBA00022622"/>
    </source>
</evidence>
<feature type="disulfide bond" evidence="11">
    <location>
        <begin position="224"/>
        <end position="229"/>
    </location>
</feature>
<dbReference type="GO" id="GO:0038023">
    <property type="term" value="F:signaling receptor activity"/>
    <property type="evidence" value="ECO:0007669"/>
    <property type="project" value="UniProtKB-UniRule"/>
</dbReference>
<dbReference type="RefSeq" id="XP_028853047.1">
    <property type="nucleotide sequence ID" value="XM_028997214.1"/>
</dbReference>
<evidence type="ECO:0000313" key="14">
    <source>
        <dbReference type="Proteomes" id="UP000694580"/>
    </source>
</evidence>
<evidence type="ECO:0000256" key="8">
    <source>
        <dbReference type="ARBA" id="ARBA00023180"/>
    </source>
</evidence>
<comment type="subcellular location">
    <subcellularLocation>
        <location evidence="1">Cell membrane</location>
        <topology evidence="1">Lipid-anchor</topology>
        <topology evidence="1">GPI-anchor</topology>
    </subcellularLocation>
</comment>
<dbReference type="GeneTree" id="ENSGT00940000156168"/>
<dbReference type="SUPFAM" id="SSF110035">
    <property type="entry name" value="GDNF receptor-like"/>
    <property type="match status" value="1"/>
</dbReference>
<feature type="disulfide bond" evidence="11">
    <location>
        <begin position="285"/>
        <end position="347"/>
    </location>
</feature>
<evidence type="ECO:0000256" key="6">
    <source>
        <dbReference type="ARBA" id="ARBA00023136"/>
    </source>
</evidence>
<feature type="disulfide bond" evidence="11">
    <location>
        <begin position="258"/>
        <end position="264"/>
    </location>
</feature>
<evidence type="ECO:0000256" key="7">
    <source>
        <dbReference type="ARBA" id="ARBA00023170"/>
    </source>
</evidence>
<evidence type="ECO:0000256" key="2">
    <source>
        <dbReference type="ARBA" id="ARBA00005961"/>
    </source>
</evidence>
<dbReference type="Proteomes" id="UP000694580">
    <property type="component" value="Chromosome 11"/>
</dbReference>
<feature type="disulfide bond" evidence="11">
    <location>
        <begin position="325"/>
        <end position="335"/>
    </location>
</feature>
<dbReference type="SMART" id="SM00907">
    <property type="entry name" value="GDNF"/>
    <property type="match status" value="3"/>
</dbReference>
<feature type="domain" description="GDNF/GAS1" evidence="12">
    <location>
        <begin position="159"/>
        <end position="241"/>
    </location>
</feature>
<dbReference type="AlphaFoldDB" id="A0AAY4DA36"/>
<keyword evidence="7 10" id="KW-0675">Receptor</keyword>
<reference evidence="13 14" key="1">
    <citation type="submission" date="2020-06" db="EMBL/GenBank/DDBJ databases">
        <authorList>
            <consortium name="Wellcome Sanger Institute Data Sharing"/>
        </authorList>
    </citation>
    <scope>NUCLEOTIDE SEQUENCE [LARGE SCALE GENOMIC DNA]</scope>
</reference>
<name>A0AAY4DA36_9TELE</name>
<feature type="disulfide bond" evidence="11">
    <location>
        <begin position="166"/>
        <end position="172"/>
    </location>
</feature>
<comment type="function">
    <text evidence="10">Receptor for neurturin (NRTN), a growth factor that supports the survival of sympathetic neurons. NRTN-binding leads to autophosphorylation and activation of the RET receptor. Also able to mediate GDNF signaling through the RET tyrosine kinase receptor.</text>
</comment>
<keyword evidence="6 10" id="KW-0472">Membrane</keyword>
<keyword evidence="5 10" id="KW-0732">Signal</keyword>
<feature type="disulfide bond" evidence="11">
    <location>
        <begin position="183"/>
        <end position="200"/>
    </location>
</feature>
<keyword evidence="14" id="KW-1185">Reference proteome</keyword>
<feature type="disulfide bond" evidence="11">
    <location>
        <begin position="159"/>
        <end position="222"/>
    </location>
</feature>
<protein>
    <recommendedName>
        <fullName evidence="10">GDNF family receptor alpha-2</fullName>
        <shortName evidence="10">GDNF receptor alpha-2</shortName>
    </recommendedName>
</protein>
<evidence type="ECO:0000256" key="10">
    <source>
        <dbReference type="PIRNR" id="PIRNR038071"/>
    </source>
</evidence>
<sequence>MYFYIYVILLAIDDVVLSLAGPSALSAAEPHKPVDCVRAGDMCSQSPQCSSRYRVMRQCLVGRDRNMLANRECQEALEVLQDSPLFHCRCKRGMKKELQCLQSYWTIHKGLADDDEFYEASPYEPVDSLRLASIISGMHTSTTRSSPQCQDSSRTCNPCLDATKACNLNDVCKRQRSLYISYCNKGSGHPSSEPCSRNRCHKHLRQFFDRIQNEYGYGLLFCSCRDAACAERRRQTIVPQCSYEDKSKPNCLRLRSDCREEQLCRSRLADFHTNCRVSPEYISSCPNENYQACLASYAGLIGTVVTPNYVDSSPSDFIISPWCSCHGSGNQEAECERFLLDFRNNTCLRNAIQAFGHGTDRPKPATVPPTTSVKPEPEMTANATTKEKMLRAENYPCAFPTCSLEYGDKCSLMCEVSEDPPEVLTIPMTRGQSSSLTDHAQLWIACLTSLLGSALAL</sequence>
<dbReference type="FunFam" id="1.10.220.110:FF:000001">
    <property type="entry name" value="GDNF family receptor alpha"/>
    <property type="match status" value="1"/>
</dbReference>
<evidence type="ECO:0000256" key="11">
    <source>
        <dbReference type="PIRSR" id="PIRSR038071-1"/>
    </source>
</evidence>
<feature type="signal peptide" evidence="10">
    <location>
        <begin position="1"/>
        <end position="18"/>
    </location>
</feature>
<dbReference type="InterPro" id="IPR037193">
    <property type="entry name" value="GDNF_alpha"/>
</dbReference>
<keyword evidence="3 10" id="KW-1003">Cell membrane</keyword>
<dbReference type="InterPro" id="IPR003438">
    <property type="entry name" value="GDNF_rcpt"/>
</dbReference>
<gene>
    <name evidence="13" type="primary">LOC114800104</name>
</gene>
<feature type="disulfide bond" evidence="11">
    <location>
        <begin position="275"/>
        <end position="293"/>
    </location>
</feature>
<dbReference type="Ensembl" id="ENSDCDT00010052469.1">
    <property type="protein sequence ID" value="ENSDCDP00010042435.1"/>
    <property type="gene ID" value="ENSDCDG00010026714.1"/>
</dbReference>
<feature type="disulfide bond" evidence="11">
    <location>
        <begin position="195"/>
        <end position="241"/>
    </location>
</feature>
<dbReference type="PANTHER" id="PTHR10269:SF4">
    <property type="entry name" value="GDNF FAMILY RECEPTOR ALPHA-2"/>
    <property type="match status" value="1"/>
</dbReference>
<comment type="similarity">
    <text evidence="2 10">Belongs to the GDNFR family.</text>
</comment>
<dbReference type="GO" id="GO:0007399">
    <property type="term" value="P:nervous system development"/>
    <property type="evidence" value="ECO:0007669"/>
    <property type="project" value="TreeGrafter"/>
</dbReference>
<evidence type="ECO:0000313" key="13">
    <source>
        <dbReference type="Ensembl" id="ENSDCDP00010042435.1"/>
    </source>
</evidence>
<dbReference type="InterPro" id="IPR017372">
    <property type="entry name" value="Glial_neurotroph_fac_rcpt_a1/2"/>
</dbReference>
<dbReference type="GO" id="GO:0043235">
    <property type="term" value="C:receptor complex"/>
    <property type="evidence" value="ECO:0007669"/>
    <property type="project" value="TreeGrafter"/>
</dbReference>
<feature type="chain" id="PRO_5044050113" description="GDNF family receptor alpha-2" evidence="10">
    <location>
        <begin position="19"/>
        <end position="457"/>
    </location>
</feature>
<feature type="disulfide bond" evidence="11">
    <location>
        <begin position="43"/>
        <end position="49"/>
    </location>
</feature>
<dbReference type="PIRSF" id="PIRSF038071">
    <property type="entry name" value="GDNF_family_receptor_alpha"/>
    <property type="match status" value="1"/>
</dbReference>
<feature type="disulfide bond" evidence="11">
    <location>
        <begin position="251"/>
        <end position="323"/>
    </location>
</feature>
<evidence type="ECO:0000259" key="12">
    <source>
        <dbReference type="SMART" id="SM00907"/>
    </source>
</evidence>
<dbReference type="GO" id="GO:0009897">
    <property type="term" value="C:external side of plasma membrane"/>
    <property type="evidence" value="ECO:0007669"/>
    <property type="project" value="TreeGrafter"/>
</dbReference>
<evidence type="ECO:0000256" key="1">
    <source>
        <dbReference type="ARBA" id="ARBA00004609"/>
    </source>
</evidence>